<keyword evidence="5" id="KW-1185">Reference proteome</keyword>
<protein>
    <recommendedName>
        <fullName evidence="3">Inhibitor I9 domain-containing protein</fullName>
    </recommendedName>
</protein>
<feature type="region of interest" description="Disordered" evidence="2">
    <location>
        <begin position="48"/>
        <end position="70"/>
    </location>
</feature>
<evidence type="ECO:0000259" key="3">
    <source>
        <dbReference type="Pfam" id="PF05922"/>
    </source>
</evidence>
<sequence>MPSVNVSLKEGADASQLEAAKKQVEEQGGKVTHEFKLVKGFTAEFPSDSAHTLESNDHINVEADSEVKTQ</sequence>
<accession>A0A9P4Q4R9</accession>
<dbReference type="Pfam" id="PF05922">
    <property type="entry name" value="Inhibitor_I9"/>
    <property type="match status" value="1"/>
</dbReference>
<name>A0A9P4Q4R9_9PEZI</name>
<organism evidence="4 5">
    <name type="scientific">Polychaeton citri CBS 116435</name>
    <dbReference type="NCBI Taxonomy" id="1314669"/>
    <lineage>
        <taxon>Eukaryota</taxon>
        <taxon>Fungi</taxon>
        <taxon>Dikarya</taxon>
        <taxon>Ascomycota</taxon>
        <taxon>Pezizomycotina</taxon>
        <taxon>Dothideomycetes</taxon>
        <taxon>Dothideomycetidae</taxon>
        <taxon>Capnodiales</taxon>
        <taxon>Capnodiaceae</taxon>
        <taxon>Polychaeton</taxon>
    </lineage>
</organism>
<dbReference type="SUPFAM" id="SSF54897">
    <property type="entry name" value="Protease propeptides/inhibitors"/>
    <property type="match status" value="1"/>
</dbReference>
<dbReference type="GO" id="GO:0042144">
    <property type="term" value="P:vacuole fusion, non-autophagic"/>
    <property type="evidence" value="ECO:0007669"/>
    <property type="project" value="TreeGrafter"/>
</dbReference>
<feature type="compositionally biased region" description="Basic and acidic residues" evidence="2">
    <location>
        <begin position="54"/>
        <end position="70"/>
    </location>
</feature>
<dbReference type="EMBL" id="MU003813">
    <property type="protein sequence ID" value="KAF2719303.1"/>
    <property type="molecule type" value="Genomic_DNA"/>
</dbReference>
<dbReference type="InterPro" id="IPR052471">
    <property type="entry name" value="PBI_I9"/>
</dbReference>
<comment type="caution">
    <text evidence="4">The sequence shown here is derived from an EMBL/GenBank/DDBJ whole genome shotgun (WGS) entry which is preliminary data.</text>
</comment>
<dbReference type="PANTHER" id="PTHR28288">
    <property type="entry name" value="PROTEASE B INHIBITOR 2"/>
    <property type="match status" value="1"/>
</dbReference>
<dbReference type="OrthoDB" id="5518345at2759"/>
<evidence type="ECO:0000256" key="1">
    <source>
        <dbReference type="ARBA" id="ARBA00038069"/>
    </source>
</evidence>
<feature type="compositionally biased region" description="Basic and acidic residues" evidence="2">
    <location>
        <begin position="19"/>
        <end position="29"/>
    </location>
</feature>
<gene>
    <name evidence="4" type="ORF">K431DRAFT_114361</name>
</gene>
<proteinExistence type="inferred from homology"/>
<dbReference type="FunFam" id="3.30.70.80:FF:000005">
    <property type="entry name" value="Proteinase inhibitor I2B"/>
    <property type="match status" value="1"/>
</dbReference>
<dbReference type="Proteomes" id="UP000799441">
    <property type="component" value="Unassembled WGS sequence"/>
</dbReference>
<dbReference type="GO" id="GO:0004866">
    <property type="term" value="F:endopeptidase inhibitor activity"/>
    <property type="evidence" value="ECO:0007669"/>
    <property type="project" value="UniProtKB-ARBA"/>
</dbReference>
<dbReference type="AlphaFoldDB" id="A0A9P4Q4R9"/>
<evidence type="ECO:0000313" key="4">
    <source>
        <dbReference type="EMBL" id="KAF2719303.1"/>
    </source>
</evidence>
<reference evidence="4" key="1">
    <citation type="journal article" date="2020" name="Stud. Mycol.">
        <title>101 Dothideomycetes genomes: a test case for predicting lifestyles and emergence of pathogens.</title>
        <authorList>
            <person name="Haridas S."/>
            <person name="Albert R."/>
            <person name="Binder M."/>
            <person name="Bloem J."/>
            <person name="Labutti K."/>
            <person name="Salamov A."/>
            <person name="Andreopoulos B."/>
            <person name="Baker S."/>
            <person name="Barry K."/>
            <person name="Bills G."/>
            <person name="Bluhm B."/>
            <person name="Cannon C."/>
            <person name="Castanera R."/>
            <person name="Culley D."/>
            <person name="Daum C."/>
            <person name="Ezra D."/>
            <person name="Gonzalez J."/>
            <person name="Henrissat B."/>
            <person name="Kuo A."/>
            <person name="Liang C."/>
            <person name="Lipzen A."/>
            <person name="Lutzoni F."/>
            <person name="Magnuson J."/>
            <person name="Mondo S."/>
            <person name="Nolan M."/>
            <person name="Ohm R."/>
            <person name="Pangilinan J."/>
            <person name="Park H.-J."/>
            <person name="Ramirez L."/>
            <person name="Alfaro M."/>
            <person name="Sun H."/>
            <person name="Tritt A."/>
            <person name="Yoshinaga Y."/>
            <person name="Zwiers L.-H."/>
            <person name="Turgeon B."/>
            <person name="Goodwin S."/>
            <person name="Spatafora J."/>
            <person name="Crous P."/>
            <person name="Grigoriev I."/>
        </authorList>
    </citation>
    <scope>NUCLEOTIDE SEQUENCE</scope>
    <source>
        <strain evidence="4">CBS 116435</strain>
    </source>
</reference>
<dbReference type="PANTHER" id="PTHR28288:SF2">
    <property type="entry name" value="PROTEASE B INHIBITOR 2"/>
    <property type="match status" value="1"/>
</dbReference>
<dbReference type="Gene3D" id="3.30.70.80">
    <property type="entry name" value="Peptidase S8 propeptide/proteinase inhibitor I9"/>
    <property type="match status" value="1"/>
</dbReference>
<feature type="domain" description="Inhibitor I9" evidence="3">
    <location>
        <begin position="18"/>
        <end position="70"/>
    </location>
</feature>
<evidence type="ECO:0000256" key="2">
    <source>
        <dbReference type="SAM" id="MobiDB-lite"/>
    </source>
</evidence>
<evidence type="ECO:0000313" key="5">
    <source>
        <dbReference type="Proteomes" id="UP000799441"/>
    </source>
</evidence>
<dbReference type="InterPro" id="IPR010259">
    <property type="entry name" value="S8pro/Inhibitor_I9"/>
</dbReference>
<feature type="region of interest" description="Disordered" evidence="2">
    <location>
        <begin position="1"/>
        <end position="29"/>
    </location>
</feature>
<dbReference type="InterPro" id="IPR037045">
    <property type="entry name" value="S8pro/Inhibitor_I9_sf"/>
</dbReference>
<comment type="similarity">
    <text evidence="1">Belongs to the protease inhibitor I9 family.</text>
</comment>